<feature type="transmembrane region" description="Helical" evidence="1">
    <location>
        <begin position="494"/>
        <end position="515"/>
    </location>
</feature>
<feature type="transmembrane region" description="Helical" evidence="1">
    <location>
        <begin position="30"/>
        <end position="48"/>
    </location>
</feature>
<gene>
    <name evidence="3" type="ORF">SAMN03080599_02181</name>
</gene>
<feature type="transmembrane region" description="Helical" evidence="1">
    <location>
        <begin position="60"/>
        <end position="76"/>
    </location>
</feature>
<dbReference type="Pfam" id="PF06808">
    <property type="entry name" value="DctM"/>
    <property type="match status" value="1"/>
</dbReference>
<feature type="transmembrane region" description="Helical" evidence="1">
    <location>
        <begin position="604"/>
        <end position="630"/>
    </location>
</feature>
<keyword evidence="1" id="KW-0472">Membrane</keyword>
<keyword evidence="1" id="KW-1133">Transmembrane helix</keyword>
<accession>A0A1G5S1S6</accession>
<organism evidence="3 4">
    <name type="scientific">Acidaminobacter hydrogenoformans DSM 2784</name>
    <dbReference type="NCBI Taxonomy" id="1120920"/>
    <lineage>
        <taxon>Bacteria</taxon>
        <taxon>Bacillati</taxon>
        <taxon>Bacillota</taxon>
        <taxon>Clostridia</taxon>
        <taxon>Peptostreptococcales</taxon>
        <taxon>Acidaminobacteraceae</taxon>
        <taxon>Acidaminobacter</taxon>
    </lineage>
</organism>
<evidence type="ECO:0000256" key="1">
    <source>
        <dbReference type="SAM" id="Phobius"/>
    </source>
</evidence>
<dbReference type="Proteomes" id="UP000199208">
    <property type="component" value="Unassembled WGS sequence"/>
</dbReference>
<name>A0A1G5S1S6_9FIRM</name>
<sequence length="646" mass="69839">MLFKKKNPEKEKKEKVTRESIGARKFSGRIAIGISIYAIITSIFHIYLNSFNLMIVIKKNALHLGLMMALAFLMYPATRKSDRVNPSILDWILAAASLAIGFYIYFTYDALVARSLIPVPMDYVFAIIAVILTLESARRAVGIVLPILSIAFLFYARFGQMFPGVLAHRGFSWERILTRMYLTGEGLFGVSIMVSMSYVFLFILFGSFLHYSGTAKFFNDFALSFAGKLRGGPAQVAVMASGLMGTISGSAQANVATTGTFTIPLMKKVGYSPRFSGAVEAAASTGGILMPPIMGAASFIMASFLGIPYLKIMYAGIIPAILYYFAIFVVVDFRAQKIGLKGMEEKDLPILKDVIKGEGHLALPILVILFFLIKGVTPLYAAFYGLISTVVFSAMKKSTRMSLKDILNALDEGARTAVSIAIACGVVGFIVGVVAMTGLGQVIALNIMKLSFGQLWLALILVMVASIFLGMGLPATACYIITASVAAPALIKMGVLPLAAHFFAFYYGTLSAVVPPVALTSYTAAGISGANPTEVAFSGFKLAIAGLIIPFMFVYSPILLMQNVVPSYLIVTIITGLLGIYSLGAANENYFRSPLLIHERLMAFAAAIMLVKPGYLTDSVGISLMALFMFSNLYRNKKAKEKLLNS</sequence>
<feature type="transmembrane region" description="Helical" evidence="1">
    <location>
        <begin position="88"/>
        <end position="106"/>
    </location>
</feature>
<evidence type="ECO:0000313" key="4">
    <source>
        <dbReference type="Proteomes" id="UP000199208"/>
    </source>
</evidence>
<dbReference type="NCBIfam" id="TIGR02123">
    <property type="entry name" value="TRAP_fused"/>
    <property type="match status" value="1"/>
</dbReference>
<dbReference type="InterPro" id="IPR010656">
    <property type="entry name" value="DctM"/>
</dbReference>
<feature type="domain" description="TRAP C4-dicarboxylate transport system permease DctM subunit" evidence="2">
    <location>
        <begin position="129"/>
        <end position="567"/>
    </location>
</feature>
<feature type="transmembrane region" description="Helical" evidence="1">
    <location>
        <begin position="281"/>
        <end position="306"/>
    </location>
</feature>
<dbReference type="OrthoDB" id="9759894at2"/>
<feature type="transmembrane region" description="Helical" evidence="1">
    <location>
        <begin position="112"/>
        <end position="133"/>
    </location>
</feature>
<feature type="transmembrane region" description="Helical" evidence="1">
    <location>
        <begin position="567"/>
        <end position="584"/>
    </location>
</feature>
<dbReference type="STRING" id="1120920.SAMN03080599_02181"/>
<feature type="transmembrane region" description="Helical" evidence="1">
    <location>
        <begin position="187"/>
        <end position="209"/>
    </location>
</feature>
<feature type="transmembrane region" description="Helical" evidence="1">
    <location>
        <begin position="140"/>
        <end position="158"/>
    </location>
</feature>
<dbReference type="InterPro" id="IPR011853">
    <property type="entry name" value="TRAP_DctM-Dct_fused"/>
</dbReference>
<feature type="transmembrane region" description="Helical" evidence="1">
    <location>
        <begin position="455"/>
        <end position="482"/>
    </location>
</feature>
<evidence type="ECO:0000259" key="2">
    <source>
        <dbReference type="Pfam" id="PF06808"/>
    </source>
</evidence>
<dbReference type="PANTHER" id="PTHR43849:SF2">
    <property type="entry name" value="BLL3936 PROTEIN"/>
    <property type="match status" value="1"/>
</dbReference>
<proteinExistence type="predicted"/>
<feature type="transmembrane region" description="Helical" evidence="1">
    <location>
        <begin position="535"/>
        <end position="555"/>
    </location>
</feature>
<dbReference type="AlphaFoldDB" id="A0A1G5S1S6"/>
<dbReference type="RefSeq" id="WP_092591405.1">
    <property type="nucleotide sequence ID" value="NZ_FMWL01000011.1"/>
</dbReference>
<evidence type="ECO:0000313" key="3">
    <source>
        <dbReference type="EMBL" id="SCZ80256.1"/>
    </source>
</evidence>
<dbReference type="PANTHER" id="PTHR43849">
    <property type="entry name" value="BLL3936 PROTEIN"/>
    <property type="match status" value="1"/>
</dbReference>
<dbReference type="EMBL" id="FMWL01000011">
    <property type="protein sequence ID" value="SCZ80256.1"/>
    <property type="molecule type" value="Genomic_DNA"/>
</dbReference>
<reference evidence="3 4" key="1">
    <citation type="submission" date="2016-10" db="EMBL/GenBank/DDBJ databases">
        <authorList>
            <person name="de Groot N.N."/>
        </authorList>
    </citation>
    <scope>NUCLEOTIDE SEQUENCE [LARGE SCALE GENOMIC DNA]</scope>
    <source>
        <strain evidence="3 4">DSM 2784</strain>
    </source>
</reference>
<feature type="transmembrane region" description="Helical" evidence="1">
    <location>
        <begin position="312"/>
        <end position="333"/>
    </location>
</feature>
<protein>
    <submittedName>
        <fullName evidence="3">TRAP transporter, 4TM/12TM fusion protein</fullName>
    </submittedName>
</protein>
<keyword evidence="4" id="KW-1185">Reference proteome</keyword>
<keyword evidence="1" id="KW-0812">Transmembrane</keyword>
<feature type="transmembrane region" description="Helical" evidence="1">
    <location>
        <begin position="416"/>
        <end position="443"/>
    </location>
</feature>